<sequence>MLVYAKPADLTNRLDPIPSNAVALIEAASSRVRDITSNDLYDITPPGLPADDDLRDALREATCLQVIAWTEAGVNPATAGLKAEIASQSADGGSVSYIRPDPAALRRASEYLCHEAVLVLRNAGLASGRPLIC</sequence>
<evidence type="ECO:0000313" key="2">
    <source>
        <dbReference type="Proteomes" id="UP000694257"/>
    </source>
</evidence>
<proteinExistence type="predicted"/>
<evidence type="ECO:0000313" key="1">
    <source>
        <dbReference type="EMBL" id="QXN90272.1"/>
    </source>
</evidence>
<dbReference type="RefSeq" id="WP_218471144.1">
    <property type="nucleotide sequence ID" value="NZ_BAABJN010000006.1"/>
</dbReference>
<organism evidence="1 2">
    <name type="scientific">Nocardia iowensis</name>
    <dbReference type="NCBI Taxonomy" id="204891"/>
    <lineage>
        <taxon>Bacteria</taxon>
        <taxon>Bacillati</taxon>
        <taxon>Actinomycetota</taxon>
        <taxon>Actinomycetes</taxon>
        <taxon>Mycobacteriales</taxon>
        <taxon>Nocardiaceae</taxon>
        <taxon>Nocardia</taxon>
    </lineage>
</organism>
<keyword evidence="2" id="KW-1185">Reference proteome</keyword>
<protein>
    <submittedName>
        <fullName evidence="1">Uncharacterized protein</fullName>
    </submittedName>
</protein>
<reference evidence="1 2" key="1">
    <citation type="submission" date="2021-07" db="EMBL/GenBank/DDBJ databases">
        <title>Whole Genome Sequence of Nocardia Iowensis.</title>
        <authorList>
            <person name="Lamm A."/>
            <person name="Collins-Fairclough A.M."/>
            <person name="Bunk B."/>
            <person name="Sproer C."/>
        </authorList>
    </citation>
    <scope>NUCLEOTIDE SEQUENCE [LARGE SCALE GENOMIC DNA]</scope>
    <source>
        <strain evidence="1 2">NRRL 5646</strain>
    </source>
</reference>
<gene>
    <name evidence="1" type="ORF">KV110_33410</name>
</gene>
<accession>A0ABX8RMY7</accession>
<name>A0ABX8RMY7_NOCIO</name>
<dbReference type="Proteomes" id="UP000694257">
    <property type="component" value="Chromosome"/>
</dbReference>
<dbReference type="EMBL" id="CP078145">
    <property type="protein sequence ID" value="QXN90272.1"/>
    <property type="molecule type" value="Genomic_DNA"/>
</dbReference>